<accession>M0ALQ2</accession>
<reference evidence="2 3" key="1">
    <citation type="journal article" date="2014" name="PLoS Genet.">
        <title>Phylogenetically driven sequencing of extremely halophilic archaea reveals strategies for static and dynamic osmo-response.</title>
        <authorList>
            <person name="Becker E.A."/>
            <person name="Seitzer P.M."/>
            <person name="Tritt A."/>
            <person name="Larsen D."/>
            <person name="Krusor M."/>
            <person name="Yao A.I."/>
            <person name="Wu D."/>
            <person name="Madern D."/>
            <person name="Eisen J.A."/>
            <person name="Darling A.E."/>
            <person name="Facciotti M.T."/>
        </authorList>
    </citation>
    <scope>NUCLEOTIDE SEQUENCE [LARGE SCALE GENOMIC DNA]</scope>
    <source>
        <strain evidence="2 3">DSM 12278</strain>
    </source>
</reference>
<feature type="domain" description="Domain of unknown function" evidence="1">
    <location>
        <begin position="17"/>
        <end position="197"/>
    </location>
</feature>
<organism evidence="2 3">
    <name type="scientific">Natrialba asiatica (strain ATCC 700177 / DSM 12278 / JCM 9576 / FERM P-10747 / NBRC 102637 / 172P1)</name>
    <dbReference type="NCBI Taxonomy" id="29540"/>
    <lineage>
        <taxon>Archaea</taxon>
        <taxon>Methanobacteriati</taxon>
        <taxon>Methanobacteriota</taxon>
        <taxon>Stenosarchaea group</taxon>
        <taxon>Halobacteria</taxon>
        <taxon>Halobacteriales</taxon>
        <taxon>Natrialbaceae</taxon>
        <taxon>Natrialba</taxon>
    </lineage>
</organism>
<name>M0ALQ2_NATA1</name>
<dbReference type="eggNOG" id="arCOG10137">
    <property type="taxonomic scope" value="Archaea"/>
</dbReference>
<evidence type="ECO:0000313" key="3">
    <source>
        <dbReference type="Proteomes" id="UP000011554"/>
    </source>
</evidence>
<comment type="caution">
    <text evidence="2">The sequence shown here is derived from an EMBL/GenBank/DDBJ whole genome shotgun (WGS) entry which is preliminary data.</text>
</comment>
<dbReference type="RefSeq" id="WP_006109950.1">
    <property type="nucleotide sequence ID" value="NZ_AOIO01000033.1"/>
</dbReference>
<dbReference type="EMBL" id="AOIO01000033">
    <property type="protein sequence ID" value="ELY99459.1"/>
    <property type="molecule type" value="Genomic_DNA"/>
</dbReference>
<sequence length="221" mass="25344">MTPGLTEDFDLDRDRGILTPADRDFLRGEKEYSSEQSERDARYRIRQRLMDSILDFNILVNNMDEKDREQIFESNFSKSEKPPNDEITEDDLQELVKKTMFINGISSAIGFFYLGVTDTGSPFDEVLESGIEIGEEQRGYVVEDVNVSYDVSRKKTDIKKLVQKLETGDPLEPDELRAIVRSGDSDLNPELLDNLFSRLTDDISSEMEKGEIDLHLNSDEE</sequence>
<keyword evidence="3" id="KW-1185">Reference proteome</keyword>
<dbReference type="AlphaFoldDB" id="M0ALQ2"/>
<gene>
    <name evidence="2" type="ORF">C481_14538</name>
</gene>
<proteinExistence type="predicted"/>
<dbReference type="Pfam" id="PF26404">
    <property type="entry name" value="DUF8102"/>
    <property type="match status" value="1"/>
</dbReference>
<protein>
    <recommendedName>
        <fullName evidence="1">Domain of unknown function domain-containing protein</fullName>
    </recommendedName>
</protein>
<dbReference type="OrthoDB" id="193906at2157"/>
<dbReference type="InterPro" id="IPR058415">
    <property type="entry name" value="DUF8102"/>
</dbReference>
<evidence type="ECO:0000259" key="1">
    <source>
        <dbReference type="Pfam" id="PF26404"/>
    </source>
</evidence>
<evidence type="ECO:0000313" key="2">
    <source>
        <dbReference type="EMBL" id="ELY99459.1"/>
    </source>
</evidence>
<dbReference type="Proteomes" id="UP000011554">
    <property type="component" value="Unassembled WGS sequence"/>
</dbReference>